<evidence type="ECO:0000259" key="3">
    <source>
        <dbReference type="SMART" id="SM00909"/>
    </source>
</evidence>
<dbReference type="EMBL" id="BHEO01000008">
    <property type="protein sequence ID" value="GBU05111.1"/>
    <property type="molecule type" value="Genomic_DNA"/>
</dbReference>
<keyword evidence="2" id="KW-0732">Signal</keyword>
<accession>A0A4R3JPM3</accession>
<dbReference type="PROSITE" id="PS51257">
    <property type="entry name" value="PROKAR_LIPOPROTEIN"/>
    <property type="match status" value="1"/>
</dbReference>
<comment type="caution">
    <text evidence="5">The sequence shown here is derived from an EMBL/GenBank/DDBJ whole genome shotgun (WGS) entry which is preliminary data.</text>
</comment>
<name>A0A4R3JPM3_9FIRM</name>
<feature type="compositionally biased region" description="Polar residues" evidence="1">
    <location>
        <begin position="57"/>
        <end position="66"/>
    </location>
</feature>
<feature type="chain" id="PRO_5020644916" evidence="2">
    <location>
        <begin position="25"/>
        <end position="192"/>
    </location>
</feature>
<keyword evidence="7" id="KW-1185">Reference proteome</keyword>
<evidence type="ECO:0000256" key="2">
    <source>
        <dbReference type="SAM" id="SignalP"/>
    </source>
</evidence>
<dbReference type="Proteomes" id="UP000702954">
    <property type="component" value="Unassembled WGS sequence"/>
</dbReference>
<dbReference type="SMART" id="SM00909">
    <property type="entry name" value="Germane"/>
    <property type="match status" value="1"/>
</dbReference>
<reference evidence="5 6" key="2">
    <citation type="submission" date="2019-03" db="EMBL/GenBank/DDBJ databases">
        <title>Genomic Encyclopedia of Type Strains, Phase IV (KMG-IV): sequencing the most valuable type-strain genomes for metagenomic binning, comparative biology and taxonomic classification.</title>
        <authorList>
            <person name="Goeker M."/>
        </authorList>
    </citation>
    <scope>NUCLEOTIDE SEQUENCE [LARGE SCALE GENOMIC DNA]</scope>
    <source>
        <strain evidence="5 6">DSM 103426</strain>
    </source>
</reference>
<evidence type="ECO:0000256" key="1">
    <source>
        <dbReference type="SAM" id="MobiDB-lite"/>
    </source>
</evidence>
<sequence length="192" mass="21385">MKSRWKQMCIFLVLILSMIGCGQKETEPKEEQTQTEDTKEEGSTQETQQKEESTQSAEPEQGSQSQKEIKIYFANKDASGFETEEVAMEDVSAEKIWEQLVAKGVVPADTQVISCTEKTIDGEKALQLDLSEKFSTYLNGQGSSGEYLTVGCICNTFLDAFDGESIRITVDGKKLETGHAEYPGYLSKYESE</sequence>
<feature type="signal peptide" evidence="2">
    <location>
        <begin position="1"/>
        <end position="24"/>
    </location>
</feature>
<feature type="region of interest" description="Disordered" evidence="1">
    <location>
        <begin position="24"/>
        <end position="66"/>
    </location>
</feature>
<organism evidence="5 6">
    <name type="scientific">Faecalimonas umbilicata</name>
    <dbReference type="NCBI Taxonomy" id="1912855"/>
    <lineage>
        <taxon>Bacteria</taxon>
        <taxon>Bacillati</taxon>
        <taxon>Bacillota</taxon>
        <taxon>Clostridia</taxon>
        <taxon>Lachnospirales</taxon>
        <taxon>Lachnospiraceae</taxon>
        <taxon>Faecalimonas</taxon>
    </lineage>
</organism>
<dbReference type="RefSeq" id="WP_008976490.1">
    <property type="nucleotide sequence ID" value="NZ_BHEO01000008.1"/>
</dbReference>
<dbReference type="Pfam" id="PF10646">
    <property type="entry name" value="Germane"/>
    <property type="match status" value="1"/>
</dbReference>
<evidence type="ECO:0000313" key="6">
    <source>
        <dbReference type="Proteomes" id="UP000294613"/>
    </source>
</evidence>
<dbReference type="Proteomes" id="UP000294613">
    <property type="component" value="Unassembled WGS sequence"/>
</dbReference>
<feature type="domain" description="GerMN" evidence="3">
    <location>
        <begin position="93"/>
        <end position="179"/>
    </location>
</feature>
<gene>
    <name evidence="5" type="ORF">EDD74_10755</name>
    <name evidence="4" type="ORF">FAEUMB_16520</name>
</gene>
<evidence type="ECO:0000313" key="5">
    <source>
        <dbReference type="EMBL" id="TCS68664.1"/>
    </source>
</evidence>
<proteinExistence type="predicted"/>
<protein>
    <submittedName>
        <fullName evidence="5">Sporulation and spore germination protein</fullName>
    </submittedName>
</protein>
<dbReference type="InterPro" id="IPR019606">
    <property type="entry name" value="GerMN"/>
</dbReference>
<dbReference type="EMBL" id="SLZV01000007">
    <property type="protein sequence ID" value="TCS68664.1"/>
    <property type="molecule type" value="Genomic_DNA"/>
</dbReference>
<reference evidence="4 7" key="1">
    <citation type="journal article" date="2018" name="Int. J. Syst. Evol. Microbiol.">
        <title>Draft Genome Sequence of Faecalimonas umbilicata JCM 30896T, an Acetate-Producing Bacterium Isolated from Human Feces.</title>
        <authorList>
            <person name="Sakamoto M."/>
            <person name="Ikeyama N."/>
            <person name="Yuki M."/>
            <person name="Ohkuma M."/>
        </authorList>
    </citation>
    <scope>NUCLEOTIDE SEQUENCE [LARGE SCALE GENOMIC DNA]</scope>
    <source>
        <strain evidence="4 7">EGH7</strain>
    </source>
</reference>
<dbReference type="AlphaFoldDB" id="A0A4R3JPM3"/>
<feature type="compositionally biased region" description="Basic and acidic residues" evidence="1">
    <location>
        <begin position="24"/>
        <end position="53"/>
    </location>
</feature>
<evidence type="ECO:0000313" key="7">
    <source>
        <dbReference type="Proteomes" id="UP000702954"/>
    </source>
</evidence>
<evidence type="ECO:0000313" key="4">
    <source>
        <dbReference type="EMBL" id="GBU05111.1"/>
    </source>
</evidence>